<evidence type="ECO:0000256" key="4">
    <source>
        <dbReference type="ARBA" id="ARBA00022692"/>
    </source>
</evidence>
<keyword evidence="4 8" id="KW-0812">Transmembrane</keyword>
<keyword evidence="2" id="KW-0813">Transport</keyword>
<dbReference type="GO" id="GO:0005886">
    <property type="term" value="C:plasma membrane"/>
    <property type="evidence" value="ECO:0007669"/>
    <property type="project" value="UniProtKB-SubCell"/>
</dbReference>
<accession>A0A1K1LI79</accession>
<feature type="transmembrane region" description="Helical" evidence="8">
    <location>
        <begin position="183"/>
        <end position="202"/>
    </location>
</feature>
<dbReference type="AlphaFoldDB" id="A0A1K1LI79"/>
<feature type="transmembrane region" description="Helical" evidence="8">
    <location>
        <begin position="387"/>
        <end position="404"/>
    </location>
</feature>
<dbReference type="OrthoDB" id="9810952at2"/>
<dbReference type="EMBL" id="LT630450">
    <property type="protein sequence ID" value="SFV73190.1"/>
    <property type="molecule type" value="Genomic_DNA"/>
</dbReference>
<evidence type="ECO:0000313" key="9">
    <source>
        <dbReference type="EMBL" id="SFV73190.1"/>
    </source>
</evidence>
<evidence type="ECO:0000256" key="5">
    <source>
        <dbReference type="ARBA" id="ARBA00022989"/>
    </source>
</evidence>
<keyword evidence="5 8" id="KW-1133">Transmembrane helix</keyword>
<keyword evidence="7 8" id="KW-0472">Membrane</keyword>
<organism evidence="9 10">
    <name type="scientific">Desulfovibrio piger</name>
    <dbReference type="NCBI Taxonomy" id="901"/>
    <lineage>
        <taxon>Bacteria</taxon>
        <taxon>Pseudomonadati</taxon>
        <taxon>Thermodesulfobacteriota</taxon>
        <taxon>Desulfovibrionia</taxon>
        <taxon>Desulfovibrionales</taxon>
        <taxon>Desulfovibrionaceae</taxon>
        <taxon>Desulfovibrio</taxon>
    </lineage>
</organism>
<feature type="transmembrane region" description="Helical" evidence="8">
    <location>
        <begin position="74"/>
        <end position="97"/>
    </location>
</feature>
<dbReference type="GO" id="GO:0030001">
    <property type="term" value="P:metal ion transport"/>
    <property type="evidence" value="ECO:0007669"/>
    <property type="project" value="UniProtKB-ARBA"/>
</dbReference>
<protein>
    <submittedName>
        <fullName evidence="9">Potassium uptake protein, integral membrane component, KtrB</fullName>
    </submittedName>
</protein>
<evidence type="ECO:0000256" key="3">
    <source>
        <dbReference type="ARBA" id="ARBA00022475"/>
    </source>
</evidence>
<dbReference type="InterPro" id="IPR003445">
    <property type="entry name" value="Cat_transpt"/>
</dbReference>
<evidence type="ECO:0000256" key="2">
    <source>
        <dbReference type="ARBA" id="ARBA00022448"/>
    </source>
</evidence>
<dbReference type="RefSeq" id="WP_072334626.1">
    <property type="nucleotide sequence ID" value="NZ_DBGALU010000053.1"/>
</dbReference>
<dbReference type="GO" id="GO:0008324">
    <property type="term" value="F:monoatomic cation transmembrane transporter activity"/>
    <property type="evidence" value="ECO:0007669"/>
    <property type="project" value="InterPro"/>
</dbReference>
<dbReference type="PANTHER" id="PTHR32024:SF1">
    <property type="entry name" value="KTR SYSTEM POTASSIUM UPTAKE PROTEIN B"/>
    <property type="match status" value="1"/>
</dbReference>
<dbReference type="PANTHER" id="PTHR32024">
    <property type="entry name" value="TRK SYSTEM POTASSIUM UPTAKE PROTEIN TRKG-RELATED"/>
    <property type="match status" value="1"/>
</dbReference>
<evidence type="ECO:0000256" key="8">
    <source>
        <dbReference type="SAM" id="Phobius"/>
    </source>
</evidence>
<feature type="transmembrane region" description="Helical" evidence="8">
    <location>
        <begin position="226"/>
        <end position="247"/>
    </location>
</feature>
<dbReference type="Pfam" id="PF02386">
    <property type="entry name" value="TrkH"/>
    <property type="match status" value="1"/>
</dbReference>
<feature type="transmembrane region" description="Helical" evidence="8">
    <location>
        <begin position="416"/>
        <end position="434"/>
    </location>
</feature>
<gene>
    <name evidence="9" type="ORF">DESPIGER_1340</name>
</gene>
<dbReference type="KEGG" id="dpg:DESPIGER_1340"/>
<dbReference type="Proteomes" id="UP000186323">
    <property type="component" value="Chromosome I"/>
</dbReference>
<feature type="transmembrane region" description="Helical" evidence="8">
    <location>
        <begin position="259"/>
        <end position="277"/>
    </location>
</feature>
<comment type="subcellular location">
    <subcellularLocation>
        <location evidence="1">Cell membrane</location>
        <topology evidence="1">Multi-pass membrane protein</topology>
    </subcellularLocation>
</comment>
<reference evidence="10" key="1">
    <citation type="submission" date="2016-10" db="EMBL/GenBank/DDBJ databases">
        <authorList>
            <person name="Wegmann U."/>
        </authorList>
    </citation>
    <scope>NUCLEOTIDE SEQUENCE [LARGE SCALE GENOMIC DNA]</scope>
</reference>
<feature type="transmembrane region" description="Helical" evidence="8">
    <location>
        <begin position="123"/>
        <end position="144"/>
    </location>
</feature>
<keyword evidence="10" id="KW-1185">Reference proteome</keyword>
<name>A0A1K1LI79_9BACT</name>
<evidence type="ECO:0000313" key="10">
    <source>
        <dbReference type="Proteomes" id="UP000186323"/>
    </source>
</evidence>
<keyword evidence="6" id="KW-0406">Ion transport</keyword>
<sequence>MQRKRYLTPLTWPAISFAAMILLGTLALCLPVCQGEGTGLSVVDAAFLSTSAVCVTGLSPVDISRALSPVGQGVLLVLIQVGGLGVMTYTSLIFLLWRKQVPFTSREAVSQALLGGDFNMGQFLLQVVCIVLGVELLAALVLFWHDPEFFSPFSALFHAVSAFCNAGFALAPDNMMAFREDGLVCTVICLCIVLGGIGFGVLRECLGILSRGRLAPVTRLSRLSRLVINTSLFLIVAGALLIFVVEWRRAGNEDLVGDGLHLFLVSLFHSVSARTAGFNMVDMAHWSHASLLVLMVLMFIGGGPGSCAGGIKIVTFRLLVGYVAAQVRGDRQIVFHKRGVPPENLTRALTLFLLYTLSIFFSVFLLTITENGILHRLEGQSMAFIRLLFEVVSAQGTVGLSVNLTPELTSEGKCVLIFNMFAGRVGLLSLLLALRSLRPKKAYAYAESQLPVG</sequence>
<keyword evidence="3" id="KW-1003">Cell membrane</keyword>
<evidence type="ECO:0000256" key="6">
    <source>
        <dbReference type="ARBA" id="ARBA00023065"/>
    </source>
</evidence>
<feature type="transmembrane region" description="Helical" evidence="8">
    <location>
        <begin position="345"/>
        <end position="366"/>
    </location>
</feature>
<evidence type="ECO:0000256" key="1">
    <source>
        <dbReference type="ARBA" id="ARBA00004651"/>
    </source>
</evidence>
<evidence type="ECO:0000256" key="7">
    <source>
        <dbReference type="ARBA" id="ARBA00023136"/>
    </source>
</evidence>
<proteinExistence type="predicted"/>